<organism evidence="1 2">
    <name type="scientific">Tenacibaculum skagerrakense</name>
    <dbReference type="NCBI Taxonomy" id="186571"/>
    <lineage>
        <taxon>Bacteria</taxon>
        <taxon>Pseudomonadati</taxon>
        <taxon>Bacteroidota</taxon>
        <taxon>Flavobacteriia</taxon>
        <taxon>Flavobacteriales</taxon>
        <taxon>Flavobacteriaceae</taxon>
        <taxon>Tenacibaculum</taxon>
    </lineage>
</organism>
<accession>A0A4R2NLI6</accession>
<evidence type="ECO:0000313" key="1">
    <source>
        <dbReference type="EMBL" id="TCP22410.1"/>
    </source>
</evidence>
<evidence type="ECO:0000313" key="2">
    <source>
        <dbReference type="Proteomes" id="UP000294564"/>
    </source>
</evidence>
<gene>
    <name evidence="1" type="ORF">EV195_11259</name>
</gene>
<dbReference type="RefSeq" id="WP_132795919.1">
    <property type="nucleotide sequence ID" value="NZ_SLXM01000012.1"/>
</dbReference>
<evidence type="ECO:0008006" key="3">
    <source>
        <dbReference type="Google" id="ProtNLM"/>
    </source>
</evidence>
<reference evidence="1 2" key="1">
    <citation type="submission" date="2019-03" db="EMBL/GenBank/DDBJ databases">
        <title>Genomic Encyclopedia of Type Strains, Phase IV (KMG-IV): sequencing the most valuable type-strain genomes for metagenomic binning, comparative biology and taxonomic classification.</title>
        <authorList>
            <person name="Goeker M."/>
        </authorList>
    </citation>
    <scope>NUCLEOTIDE SEQUENCE [LARGE SCALE GENOMIC DNA]</scope>
    <source>
        <strain evidence="1 2">DSM 14836</strain>
    </source>
</reference>
<dbReference type="PROSITE" id="PS51257">
    <property type="entry name" value="PROKAR_LIPOPROTEIN"/>
    <property type="match status" value="1"/>
</dbReference>
<keyword evidence="2" id="KW-1185">Reference proteome</keyword>
<sequence>MRKLSFILFIFTLLSCNDKSNETRVIEFHNMRIKIPSSLTQKTLDSCSNVQSFTDLENKSSLEFKICNYGLITGRQSFESLNKFFQEECEILKHEILNSNSLKKLSKKIGDNYIFRHDFRIGEKYFSNNYIAYKNNYLTITLQTLNKKTLSEFKKTIETLSYENLSSKINTSGIDKCYYCKRPLFW</sequence>
<dbReference type="EMBL" id="SLXM01000012">
    <property type="protein sequence ID" value="TCP22410.1"/>
    <property type="molecule type" value="Genomic_DNA"/>
</dbReference>
<name>A0A4R2NLI6_9FLAO</name>
<proteinExistence type="predicted"/>
<protein>
    <recommendedName>
        <fullName evidence="3">Lipoprotein</fullName>
    </recommendedName>
</protein>
<comment type="caution">
    <text evidence="1">The sequence shown here is derived from an EMBL/GenBank/DDBJ whole genome shotgun (WGS) entry which is preliminary data.</text>
</comment>
<dbReference type="Proteomes" id="UP000294564">
    <property type="component" value="Unassembled WGS sequence"/>
</dbReference>
<dbReference type="AlphaFoldDB" id="A0A4R2NLI6"/>